<dbReference type="GO" id="GO:0015031">
    <property type="term" value="P:protein transport"/>
    <property type="evidence" value="ECO:0007669"/>
    <property type="project" value="UniProtKB-KW"/>
</dbReference>
<keyword evidence="4 9" id="KW-0812">Transmembrane</keyword>
<name>A0A1I2VLI0_9BACL</name>
<feature type="transmembrane region" description="Helical" evidence="10">
    <location>
        <begin position="43"/>
        <end position="64"/>
    </location>
</feature>
<evidence type="ECO:0000256" key="1">
    <source>
        <dbReference type="ARBA" id="ARBA00004651"/>
    </source>
</evidence>
<feature type="domain" description="Membrane insertase YidC/Oxa/ALB C-terminal" evidence="11">
    <location>
        <begin position="49"/>
        <end position="239"/>
    </location>
</feature>
<sequence>MTQNMIVLLLANSLNKAEQLLGGTEYMNTIIEPFTLLIQSTASFFGGSYGMAIIALTILIRLLLAPLMIRQYIRQFDVKKKMDKLKPEMTDIQKRMSAAQDPNEKQKIQMEMMGLYKKHNVNPFSAIGCLPILVQMPILMGFYYAIRRSHEIATHHFLWFSLGHTDLALTIVAGIVYFMQFKISQKLMPTVSAEQQQNSMQWIGLMSPIMIVFASLSTSAALPLYWVVGGLFLIGQTYFSHLLLNRIRKPVPAV</sequence>
<feature type="transmembrane region" description="Helical" evidence="10">
    <location>
        <begin position="121"/>
        <end position="146"/>
    </location>
</feature>
<dbReference type="AlphaFoldDB" id="A0A1I2VLI0"/>
<comment type="similarity">
    <text evidence="9">Belongs to the OXA1/ALB3/YidC family.</text>
</comment>
<feature type="transmembrane region" description="Helical" evidence="10">
    <location>
        <begin position="158"/>
        <end position="179"/>
    </location>
</feature>
<keyword evidence="6 10" id="KW-1133">Transmembrane helix</keyword>
<evidence type="ECO:0000313" key="13">
    <source>
        <dbReference type="Proteomes" id="UP000198752"/>
    </source>
</evidence>
<evidence type="ECO:0000313" key="12">
    <source>
        <dbReference type="EMBL" id="SFG89279.1"/>
    </source>
</evidence>
<proteinExistence type="inferred from homology"/>
<dbReference type="InterPro" id="IPR001708">
    <property type="entry name" value="YidC/ALB3/OXA1/COX18"/>
</dbReference>
<evidence type="ECO:0000256" key="10">
    <source>
        <dbReference type="SAM" id="Phobius"/>
    </source>
</evidence>
<evidence type="ECO:0000256" key="4">
    <source>
        <dbReference type="ARBA" id="ARBA00022692"/>
    </source>
</evidence>
<dbReference type="InterPro" id="IPR028055">
    <property type="entry name" value="YidC/Oxa/ALB_C"/>
</dbReference>
<dbReference type="PANTHER" id="PTHR12428:SF65">
    <property type="entry name" value="CYTOCHROME C OXIDASE ASSEMBLY PROTEIN COX18, MITOCHONDRIAL"/>
    <property type="match status" value="1"/>
</dbReference>
<gene>
    <name evidence="12" type="ORF">SAMN02982927_03125</name>
</gene>
<keyword evidence="13" id="KW-1185">Reference proteome</keyword>
<protein>
    <submittedName>
        <fullName evidence="12">YidC/Oxa1 family membrane protein insertase</fullName>
    </submittedName>
</protein>
<dbReference type="Pfam" id="PF02096">
    <property type="entry name" value="60KD_IMP"/>
    <property type="match status" value="1"/>
</dbReference>
<dbReference type="GO" id="GO:0051205">
    <property type="term" value="P:protein insertion into membrane"/>
    <property type="evidence" value="ECO:0007669"/>
    <property type="project" value="TreeGrafter"/>
</dbReference>
<reference evidence="13" key="1">
    <citation type="submission" date="2016-10" db="EMBL/GenBank/DDBJ databases">
        <authorList>
            <person name="Varghese N."/>
            <person name="Submissions S."/>
        </authorList>
    </citation>
    <scope>NUCLEOTIDE SEQUENCE [LARGE SCALE GENOMIC DNA]</scope>
    <source>
        <strain evidence="13">ATCC 700379</strain>
    </source>
</reference>
<dbReference type="PANTHER" id="PTHR12428">
    <property type="entry name" value="OXA1"/>
    <property type="match status" value="1"/>
</dbReference>
<evidence type="ECO:0000259" key="11">
    <source>
        <dbReference type="Pfam" id="PF02096"/>
    </source>
</evidence>
<keyword evidence="8" id="KW-0143">Chaperone</keyword>
<keyword evidence="2" id="KW-0813">Transport</keyword>
<evidence type="ECO:0000256" key="6">
    <source>
        <dbReference type="ARBA" id="ARBA00022989"/>
    </source>
</evidence>
<dbReference type="CDD" id="cd20070">
    <property type="entry name" value="5TM_YidC_Alb3"/>
    <property type="match status" value="1"/>
</dbReference>
<evidence type="ECO:0000256" key="9">
    <source>
        <dbReference type="RuleBase" id="RU003945"/>
    </source>
</evidence>
<dbReference type="GO" id="GO:0032977">
    <property type="term" value="F:membrane insertase activity"/>
    <property type="evidence" value="ECO:0007669"/>
    <property type="project" value="InterPro"/>
</dbReference>
<keyword evidence="7 10" id="KW-0472">Membrane</keyword>
<evidence type="ECO:0000256" key="8">
    <source>
        <dbReference type="ARBA" id="ARBA00023186"/>
    </source>
</evidence>
<dbReference type="STRING" id="269670.SAMN02982927_03125"/>
<comment type="subcellular location">
    <subcellularLocation>
        <location evidence="1">Cell membrane</location>
        <topology evidence="1">Multi-pass membrane protein</topology>
    </subcellularLocation>
    <subcellularLocation>
        <location evidence="9">Membrane</location>
        <topology evidence="9">Multi-pass membrane protein</topology>
    </subcellularLocation>
</comment>
<dbReference type="InterPro" id="IPR047196">
    <property type="entry name" value="YidC_ALB_C"/>
</dbReference>
<accession>A0A1I2VLI0</accession>
<evidence type="ECO:0000256" key="3">
    <source>
        <dbReference type="ARBA" id="ARBA00022475"/>
    </source>
</evidence>
<organism evidence="12 13">
    <name type="scientific">Sporolactobacillus nakayamae</name>
    <dbReference type="NCBI Taxonomy" id="269670"/>
    <lineage>
        <taxon>Bacteria</taxon>
        <taxon>Bacillati</taxon>
        <taxon>Bacillota</taxon>
        <taxon>Bacilli</taxon>
        <taxon>Bacillales</taxon>
        <taxon>Sporolactobacillaceae</taxon>
        <taxon>Sporolactobacillus</taxon>
    </lineage>
</organism>
<keyword evidence="3" id="KW-1003">Cell membrane</keyword>
<dbReference type="Proteomes" id="UP000198752">
    <property type="component" value="Unassembled WGS sequence"/>
</dbReference>
<dbReference type="NCBIfam" id="TIGR03592">
    <property type="entry name" value="yidC_oxa1_cterm"/>
    <property type="match status" value="1"/>
</dbReference>
<feature type="transmembrane region" description="Helical" evidence="10">
    <location>
        <begin position="200"/>
        <end position="218"/>
    </location>
</feature>
<evidence type="ECO:0000256" key="7">
    <source>
        <dbReference type="ARBA" id="ARBA00023136"/>
    </source>
</evidence>
<evidence type="ECO:0000256" key="2">
    <source>
        <dbReference type="ARBA" id="ARBA00022448"/>
    </source>
</evidence>
<evidence type="ECO:0000256" key="5">
    <source>
        <dbReference type="ARBA" id="ARBA00022927"/>
    </source>
</evidence>
<dbReference type="GO" id="GO:0005886">
    <property type="term" value="C:plasma membrane"/>
    <property type="evidence" value="ECO:0007669"/>
    <property type="project" value="UniProtKB-SubCell"/>
</dbReference>
<keyword evidence="5" id="KW-0653">Protein transport</keyword>
<dbReference type="PRINTS" id="PR00701">
    <property type="entry name" value="60KDINNERMP"/>
</dbReference>
<dbReference type="EMBL" id="FOOY01000027">
    <property type="protein sequence ID" value="SFG89279.1"/>
    <property type="molecule type" value="Genomic_DNA"/>
</dbReference>
<feature type="transmembrane region" description="Helical" evidence="10">
    <location>
        <begin position="224"/>
        <end position="244"/>
    </location>
</feature>